<dbReference type="GO" id="GO:0006952">
    <property type="term" value="P:defense response"/>
    <property type="evidence" value="ECO:0007669"/>
    <property type="project" value="UniProtKB-KW"/>
</dbReference>
<dbReference type="PANTHER" id="PTHR36766:SF47">
    <property type="entry name" value="NB-ARC DOMAIN-CONTAINING PROTEIN"/>
    <property type="match status" value="1"/>
</dbReference>
<comment type="caution">
    <text evidence="2">The sequence shown here is derived from an EMBL/GenBank/DDBJ whole genome shotgun (WGS) entry which is preliminary data.</text>
</comment>
<keyword evidence="1" id="KW-0611">Plant defense</keyword>
<reference evidence="2" key="2">
    <citation type="journal article" date="2024" name="Plant">
        <title>Genomic evolution and insights into agronomic trait innovations of Sesamum species.</title>
        <authorList>
            <person name="Miao H."/>
            <person name="Wang L."/>
            <person name="Qu L."/>
            <person name="Liu H."/>
            <person name="Sun Y."/>
            <person name="Le M."/>
            <person name="Wang Q."/>
            <person name="Wei S."/>
            <person name="Zheng Y."/>
            <person name="Lin W."/>
            <person name="Duan Y."/>
            <person name="Cao H."/>
            <person name="Xiong S."/>
            <person name="Wang X."/>
            <person name="Wei L."/>
            <person name="Li C."/>
            <person name="Ma Q."/>
            <person name="Ju M."/>
            <person name="Zhao R."/>
            <person name="Li G."/>
            <person name="Mu C."/>
            <person name="Tian Q."/>
            <person name="Mei H."/>
            <person name="Zhang T."/>
            <person name="Gao T."/>
            <person name="Zhang H."/>
        </authorList>
    </citation>
    <scope>NUCLEOTIDE SEQUENCE</scope>
    <source>
        <strain evidence="2">KEN8</strain>
    </source>
</reference>
<accession>A0AAW2SUR2</accession>
<evidence type="ECO:0000256" key="1">
    <source>
        <dbReference type="ARBA" id="ARBA00022821"/>
    </source>
</evidence>
<organism evidence="2">
    <name type="scientific">Sesamum calycinum</name>
    <dbReference type="NCBI Taxonomy" id="2727403"/>
    <lineage>
        <taxon>Eukaryota</taxon>
        <taxon>Viridiplantae</taxon>
        <taxon>Streptophyta</taxon>
        <taxon>Embryophyta</taxon>
        <taxon>Tracheophyta</taxon>
        <taxon>Spermatophyta</taxon>
        <taxon>Magnoliopsida</taxon>
        <taxon>eudicotyledons</taxon>
        <taxon>Gunneridae</taxon>
        <taxon>Pentapetalae</taxon>
        <taxon>asterids</taxon>
        <taxon>lamiids</taxon>
        <taxon>Lamiales</taxon>
        <taxon>Pedaliaceae</taxon>
        <taxon>Sesamum</taxon>
    </lineage>
</organism>
<dbReference type="EMBL" id="JACGWM010000001">
    <property type="protein sequence ID" value="KAL0396044.1"/>
    <property type="molecule type" value="Genomic_DNA"/>
</dbReference>
<dbReference type="AlphaFoldDB" id="A0AAW2SUR2"/>
<proteinExistence type="predicted"/>
<dbReference type="InterPro" id="IPR032675">
    <property type="entry name" value="LRR_dom_sf"/>
</dbReference>
<reference evidence="2" key="1">
    <citation type="submission" date="2020-06" db="EMBL/GenBank/DDBJ databases">
        <authorList>
            <person name="Li T."/>
            <person name="Hu X."/>
            <person name="Zhang T."/>
            <person name="Song X."/>
            <person name="Zhang H."/>
            <person name="Dai N."/>
            <person name="Sheng W."/>
            <person name="Hou X."/>
            <person name="Wei L."/>
        </authorList>
    </citation>
    <scope>NUCLEOTIDE SEQUENCE</scope>
    <source>
        <strain evidence="2">KEN8</strain>
        <tissue evidence="2">Leaf</tissue>
    </source>
</reference>
<name>A0AAW2SUR2_9LAMI</name>
<dbReference type="SUPFAM" id="SSF52058">
    <property type="entry name" value="L domain-like"/>
    <property type="match status" value="1"/>
</dbReference>
<sequence>MQLFSALRITICGCEGLCSLPDWLGSLESLSSLFILNCKNLSSLSDGFKTPESLTRLEINGCPELEKRCKKPDGEYWPKISHIPTIIIGGKYVQEMRR</sequence>
<evidence type="ECO:0000313" key="2">
    <source>
        <dbReference type="EMBL" id="KAL0396044.1"/>
    </source>
</evidence>
<gene>
    <name evidence="2" type="ORF">Scaly_0052800</name>
</gene>
<dbReference type="Gene3D" id="3.80.10.10">
    <property type="entry name" value="Ribonuclease Inhibitor"/>
    <property type="match status" value="1"/>
</dbReference>
<protein>
    <submittedName>
        <fullName evidence="2">Uncharacterized protein</fullName>
    </submittedName>
</protein>
<dbReference type="PANTHER" id="PTHR36766">
    <property type="entry name" value="PLANT BROAD-SPECTRUM MILDEW RESISTANCE PROTEIN RPW8"/>
    <property type="match status" value="1"/>
</dbReference>